<name>M0IGN3_9EURY</name>
<organism evidence="1 2">
    <name type="scientific">Haloferax mucosum ATCC BAA-1512</name>
    <dbReference type="NCBI Taxonomy" id="662479"/>
    <lineage>
        <taxon>Archaea</taxon>
        <taxon>Methanobacteriati</taxon>
        <taxon>Methanobacteriota</taxon>
        <taxon>Stenosarchaea group</taxon>
        <taxon>Halobacteria</taxon>
        <taxon>Halobacteriales</taxon>
        <taxon>Haloferacaceae</taxon>
        <taxon>Haloferax</taxon>
    </lineage>
</organism>
<dbReference type="InterPro" id="IPR020568">
    <property type="entry name" value="Ribosomal_Su5_D2-typ_SF"/>
</dbReference>
<dbReference type="SUPFAM" id="SSF54211">
    <property type="entry name" value="Ribosomal protein S5 domain 2-like"/>
    <property type="match status" value="1"/>
</dbReference>
<dbReference type="EMBL" id="AOLN01000010">
    <property type="protein sequence ID" value="ELZ95940.1"/>
    <property type="molecule type" value="Genomic_DNA"/>
</dbReference>
<dbReference type="AlphaFoldDB" id="M0IGN3"/>
<dbReference type="Proteomes" id="UP000011550">
    <property type="component" value="Unassembled WGS sequence"/>
</dbReference>
<dbReference type="InterPro" id="IPR014721">
    <property type="entry name" value="Ribsml_uS5_D2-typ_fold_subgr"/>
</dbReference>
<comment type="caution">
    <text evidence="1">The sequence shown here is derived from an EMBL/GenBank/DDBJ whole genome shotgun (WGS) entry which is preliminary data.</text>
</comment>
<protein>
    <recommendedName>
        <fullName evidence="3">Lon proteolytic domain-containing protein</fullName>
    </recommendedName>
</protein>
<reference evidence="1 2" key="1">
    <citation type="journal article" date="2014" name="PLoS Genet.">
        <title>Phylogenetically driven sequencing of extremely halophilic archaea reveals strategies for static and dynamic osmo-response.</title>
        <authorList>
            <person name="Becker E.A."/>
            <person name="Seitzer P.M."/>
            <person name="Tritt A."/>
            <person name="Larsen D."/>
            <person name="Krusor M."/>
            <person name="Yao A.I."/>
            <person name="Wu D."/>
            <person name="Madern D."/>
            <person name="Eisen J.A."/>
            <person name="Darling A.E."/>
            <person name="Facciotti M.T."/>
        </authorList>
    </citation>
    <scope>NUCLEOTIDE SEQUENCE [LARGE SCALE GENOMIC DNA]</scope>
    <source>
        <strain evidence="1 2">ATCC BAA-1512</strain>
    </source>
</reference>
<accession>M0IGN3</accession>
<evidence type="ECO:0000313" key="2">
    <source>
        <dbReference type="Proteomes" id="UP000011550"/>
    </source>
</evidence>
<evidence type="ECO:0008006" key="3">
    <source>
        <dbReference type="Google" id="ProtNLM"/>
    </source>
</evidence>
<dbReference type="PATRIC" id="fig|662479.7.peg.1334"/>
<dbReference type="Gene3D" id="3.30.230.10">
    <property type="match status" value="1"/>
</dbReference>
<sequence>MEARTRALIVLLVALVLIDLSWTAAVDHRSASIERRIEGVEQDQQEIAVFAGASGTTASGTQEHVSLYAYDKGRGEAIAVPARVASVPTDGLYLNVDGVSHTAAVQQSMRTAWETAEASKHPPRYRGAVVDVSPPKSWEIVGGGSAALSLALGFAATNECVELNESVAVTGGLSSDGTVVQVDRVLEKAKNARQRNVTTFLVPAGQGVAVDGIEIVGVSTFREAATYGLNQHPSCIGNTTEQSTIEAPIERRVPT</sequence>
<keyword evidence="2" id="KW-1185">Reference proteome</keyword>
<gene>
    <name evidence="1" type="ORF">C440_06607</name>
</gene>
<proteinExistence type="predicted"/>
<evidence type="ECO:0000313" key="1">
    <source>
        <dbReference type="EMBL" id="ELZ95940.1"/>
    </source>
</evidence>
<dbReference type="STRING" id="662479.C440_06607"/>